<dbReference type="Proteomes" id="UP000461880">
    <property type="component" value="Unassembled WGS sequence"/>
</dbReference>
<dbReference type="GO" id="GO:0006598">
    <property type="term" value="P:polyamine catabolic process"/>
    <property type="evidence" value="ECO:0007669"/>
    <property type="project" value="TreeGrafter"/>
</dbReference>
<dbReference type="EMBL" id="VUMN01000022">
    <property type="protein sequence ID" value="MSS59061.1"/>
    <property type="molecule type" value="Genomic_DNA"/>
</dbReference>
<dbReference type="PROSITE" id="PS51273">
    <property type="entry name" value="GATASE_TYPE_1"/>
    <property type="match status" value="1"/>
</dbReference>
<feature type="domain" description="Peptidase C39-like" evidence="1">
    <location>
        <begin position="14"/>
        <end position="152"/>
    </location>
</feature>
<dbReference type="GO" id="GO:0033969">
    <property type="term" value="F:gamma-glutamyl-gamma-aminobutyrate hydrolase activity"/>
    <property type="evidence" value="ECO:0007669"/>
    <property type="project" value="TreeGrafter"/>
</dbReference>
<dbReference type="PROSITE" id="PS00210">
    <property type="entry name" value="HEMOCYANIN_2"/>
    <property type="match status" value="1"/>
</dbReference>
<keyword evidence="3" id="KW-1185">Reference proteome</keyword>
<dbReference type="InterPro" id="IPR044668">
    <property type="entry name" value="PuuD-like"/>
</dbReference>
<dbReference type="PANTHER" id="PTHR43235:SF1">
    <property type="entry name" value="GLUTAMINE AMIDOTRANSFERASE PB2B2.05-RELATED"/>
    <property type="match status" value="1"/>
</dbReference>
<name>A0A7X2TH12_9FIRM</name>
<protein>
    <recommendedName>
        <fullName evidence="1">Peptidase C39-like domain-containing protein</fullName>
    </recommendedName>
</protein>
<dbReference type="InterPro" id="IPR039564">
    <property type="entry name" value="Peptidase_C39-like"/>
</dbReference>
<dbReference type="Pfam" id="PF13529">
    <property type="entry name" value="Peptidase_C39_2"/>
    <property type="match status" value="1"/>
</dbReference>
<gene>
    <name evidence="2" type="ORF">FYJ51_09130</name>
</gene>
<comment type="caution">
    <text evidence="2">The sequence shown here is derived from an EMBL/GenBank/DDBJ whole genome shotgun (WGS) entry which is preliminary data.</text>
</comment>
<dbReference type="InterPro" id="IPR029062">
    <property type="entry name" value="Class_I_gatase-like"/>
</dbReference>
<dbReference type="GO" id="GO:0005829">
    <property type="term" value="C:cytosol"/>
    <property type="evidence" value="ECO:0007669"/>
    <property type="project" value="TreeGrafter"/>
</dbReference>
<evidence type="ECO:0000313" key="3">
    <source>
        <dbReference type="Proteomes" id="UP000461880"/>
    </source>
</evidence>
<dbReference type="CDD" id="cd01745">
    <property type="entry name" value="GATase1_2"/>
    <property type="match status" value="1"/>
</dbReference>
<dbReference type="InterPro" id="IPR011697">
    <property type="entry name" value="Peptidase_C26"/>
</dbReference>
<dbReference type="RefSeq" id="WP_154505156.1">
    <property type="nucleotide sequence ID" value="NZ_VUMN01000022.1"/>
</dbReference>
<dbReference type="AlphaFoldDB" id="A0A7X2TH12"/>
<dbReference type="Pfam" id="PF07722">
    <property type="entry name" value="Peptidase_C26"/>
    <property type="match status" value="1"/>
</dbReference>
<dbReference type="SUPFAM" id="SSF52317">
    <property type="entry name" value="Class I glutamine amidotransferase-like"/>
    <property type="match status" value="1"/>
</dbReference>
<reference evidence="2 3" key="1">
    <citation type="submission" date="2019-08" db="EMBL/GenBank/DDBJ databases">
        <title>In-depth cultivation of the pig gut microbiome towards novel bacterial diversity and tailored functional studies.</title>
        <authorList>
            <person name="Wylensek D."/>
            <person name="Hitch T.C.A."/>
            <person name="Clavel T."/>
        </authorList>
    </citation>
    <scope>NUCLEOTIDE SEQUENCE [LARGE SCALE GENOMIC DNA]</scope>
    <source>
        <strain evidence="2 3">Oil+RF-744-GAM-WT-6</strain>
    </source>
</reference>
<sequence>MRGTYYINQNQHPEIPYLTDVGKKQYPELYESGNIEKAGCGICSAAMMLKDLRNREVSLQDLVQLSYASKANLEPGTDMVVFGKALTEKFGLNLVQSDSEEDVIDCIAHGGACIANVGGDHDDHIGVFSSGGHYIYIFDYDPETKLFSILDPSLSEGKFEKEGRKGKVQLKGNIVLTTAEVLAADTANRDPGYYLFYKKPVIGILGGTFMSEPGLFISSEKEYCNADYIHAVLSNGGTPVIIPCEPLRIDPESVLSGVDGVLFPGGEDVDPLLYGEEAEQKCGTVRPEMDEAWKNAYDYAEAHQIPMLGICRGIQFLNVMRGGTLWQDLTDYRPDVLQHVQRYKRSYLHHSVQLEKDSYVQKLFGTESVMTNSMHHQAVKELGRGLKASGHAKDGVIEAMEDEEGLIIAVQWHPEGLTESNPIMNRLFQDLVKRCGKKS</sequence>
<organism evidence="2 3">
    <name type="scientific">Stecheria intestinalis</name>
    <dbReference type="NCBI Taxonomy" id="2606630"/>
    <lineage>
        <taxon>Bacteria</taxon>
        <taxon>Bacillati</taxon>
        <taxon>Bacillota</taxon>
        <taxon>Erysipelotrichia</taxon>
        <taxon>Erysipelotrichales</taxon>
        <taxon>Erysipelotrichaceae</taxon>
        <taxon>Stecheria</taxon>
    </lineage>
</organism>
<dbReference type="PANTHER" id="PTHR43235">
    <property type="entry name" value="GLUTAMINE AMIDOTRANSFERASE PB2B2.05-RELATED"/>
    <property type="match status" value="1"/>
</dbReference>
<dbReference type="InterPro" id="IPR013788">
    <property type="entry name" value="Hemocyanin/hexamerin"/>
</dbReference>
<dbReference type="Gene3D" id="3.40.50.880">
    <property type="match status" value="1"/>
</dbReference>
<evidence type="ECO:0000313" key="2">
    <source>
        <dbReference type="EMBL" id="MSS59061.1"/>
    </source>
</evidence>
<accession>A0A7X2TH12</accession>
<evidence type="ECO:0000259" key="1">
    <source>
        <dbReference type="Pfam" id="PF13529"/>
    </source>
</evidence>
<proteinExistence type="predicted"/>
<dbReference type="Gene3D" id="3.90.70.10">
    <property type="entry name" value="Cysteine proteinases"/>
    <property type="match status" value="1"/>
</dbReference>